<reference evidence="2" key="1">
    <citation type="journal article" date="2014" name="Science">
        <title>Ancient hybridizations among the ancestral genomes of bread wheat.</title>
        <authorList>
            <consortium name="International Wheat Genome Sequencing Consortium,"/>
            <person name="Marcussen T."/>
            <person name="Sandve S.R."/>
            <person name="Heier L."/>
            <person name="Spannagl M."/>
            <person name="Pfeifer M."/>
            <person name="Jakobsen K.S."/>
            <person name="Wulff B.B."/>
            <person name="Steuernagel B."/>
            <person name="Mayer K.F."/>
            <person name="Olsen O.A."/>
        </authorList>
    </citation>
    <scope>NUCLEOTIDE SEQUENCE [LARGE SCALE GENOMIC DNA]</scope>
    <source>
        <strain evidence="2">cv. AL8/78</strain>
    </source>
</reference>
<reference evidence="1" key="3">
    <citation type="journal article" date="2017" name="Nature">
        <title>Genome sequence of the progenitor of the wheat D genome Aegilops tauschii.</title>
        <authorList>
            <person name="Luo M.C."/>
            <person name="Gu Y.Q."/>
            <person name="Puiu D."/>
            <person name="Wang H."/>
            <person name="Twardziok S.O."/>
            <person name="Deal K.R."/>
            <person name="Huo N."/>
            <person name="Zhu T."/>
            <person name="Wang L."/>
            <person name="Wang Y."/>
            <person name="McGuire P.E."/>
            <person name="Liu S."/>
            <person name="Long H."/>
            <person name="Ramasamy R.K."/>
            <person name="Rodriguez J.C."/>
            <person name="Van S.L."/>
            <person name="Yuan L."/>
            <person name="Wang Z."/>
            <person name="Xia Z."/>
            <person name="Xiao L."/>
            <person name="Anderson O.D."/>
            <person name="Ouyang S."/>
            <person name="Liang Y."/>
            <person name="Zimin A.V."/>
            <person name="Pertea G."/>
            <person name="Qi P."/>
            <person name="Bennetzen J.L."/>
            <person name="Dai X."/>
            <person name="Dawson M.W."/>
            <person name="Muller H.G."/>
            <person name="Kugler K."/>
            <person name="Rivarola-Duarte L."/>
            <person name="Spannagl M."/>
            <person name="Mayer K.F.X."/>
            <person name="Lu F.H."/>
            <person name="Bevan M.W."/>
            <person name="Leroy P."/>
            <person name="Li P."/>
            <person name="You F.M."/>
            <person name="Sun Q."/>
            <person name="Liu Z."/>
            <person name="Lyons E."/>
            <person name="Wicker T."/>
            <person name="Salzberg S.L."/>
            <person name="Devos K.M."/>
            <person name="Dvorak J."/>
        </authorList>
    </citation>
    <scope>NUCLEOTIDE SEQUENCE [LARGE SCALE GENOMIC DNA]</scope>
    <source>
        <strain evidence="1">cv. AL8/78</strain>
    </source>
</reference>
<keyword evidence="2" id="KW-1185">Reference proteome</keyword>
<evidence type="ECO:0000313" key="1">
    <source>
        <dbReference type="EnsemblPlants" id="AET3Gv20264000.6"/>
    </source>
</evidence>
<proteinExistence type="predicted"/>
<dbReference type="Proteomes" id="UP000015105">
    <property type="component" value="Chromosome 3D"/>
</dbReference>
<reference evidence="1" key="4">
    <citation type="submission" date="2019-03" db="UniProtKB">
        <authorList>
            <consortium name="EnsemblPlants"/>
        </authorList>
    </citation>
    <scope>IDENTIFICATION</scope>
</reference>
<dbReference type="Gramene" id="AET3Gv20264000.6">
    <property type="protein sequence ID" value="AET3Gv20264000.6"/>
    <property type="gene ID" value="AET3Gv20264000"/>
</dbReference>
<accession>A0A453E9B8</accession>
<organism evidence="1 2">
    <name type="scientific">Aegilops tauschii subsp. strangulata</name>
    <name type="common">Goatgrass</name>
    <dbReference type="NCBI Taxonomy" id="200361"/>
    <lineage>
        <taxon>Eukaryota</taxon>
        <taxon>Viridiplantae</taxon>
        <taxon>Streptophyta</taxon>
        <taxon>Embryophyta</taxon>
        <taxon>Tracheophyta</taxon>
        <taxon>Spermatophyta</taxon>
        <taxon>Magnoliopsida</taxon>
        <taxon>Liliopsida</taxon>
        <taxon>Poales</taxon>
        <taxon>Poaceae</taxon>
        <taxon>BOP clade</taxon>
        <taxon>Pooideae</taxon>
        <taxon>Triticodae</taxon>
        <taxon>Triticeae</taxon>
        <taxon>Triticinae</taxon>
        <taxon>Aegilops</taxon>
    </lineage>
</organism>
<name>A0A453E9B8_AEGTS</name>
<protein>
    <submittedName>
        <fullName evidence="1">Uncharacterized protein</fullName>
    </submittedName>
</protein>
<reference evidence="2" key="2">
    <citation type="journal article" date="2017" name="Nat. Plants">
        <title>The Aegilops tauschii genome reveals multiple impacts of transposons.</title>
        <authorList>
            <person name="Zhao G."/>
            <person name="Zou C."/>
            <person name="Li K."/>
            <person name="Wang K."/>
            <person name="Li T."/>
            <person name="Gao L."/>
            <person name="Zhang X."/>
            <person name="Wang H."/>
            <person name="Yang Z."/>
            <person name="Liu X."/>
            <person name="Jiang W."/>
            <person name="Mao L."/>
            <person name="Kong X."/>
            <person name="Jiao Y."/>
            <person name="Jia J."/>
        </authorList>
    </citation>
    <scope>NUCLEOTIDE SEQUENCE [LARGE SCALE GENOMIC DNA]</scope>
    <source>
        <strain evidence="2">cv. AL8/78</strain>
    </source>
</reference>
<reference evidence="1" key="5">
    <citation type="journal article" date="2021" name="G3 (Bethesda)">
        <title>Aegilops tauschii genome assembly Aet v5.0 features greater sequence contiguity and improved annotation.</title>
        <authorList>
            <person name="Wang L."/>
            <person name="Zhu T."/>
            <person name="Rodriguez J.C."/>
            <person name="Deal K.R."/>
            <person name="Dubcovsky J."/>
            <person name="McGuire P.E."/>
            <person name="Lux T."/>
            <person name="Spannagl M."/>
            <person name="Mayer K.F.X."/>
            <person name="Baldrich P."/>
            <person name="Meyers B.C."/>
            <person name="Huo N."/>
            <person name="Gu Y.Q."/>
            <person name="Zhou H."/>
            <person name="Devos K.M."/>
            <person name="Bennetzen J.L."/>
            <person name="Unver T."/>
            <person name="Budak H."/>
            <person name="Gulick P.J."/>
            <person name="Galiba G."/>
            <person name="Kalapos B."/>
            <person name="Nelson D.R."/>
            <person name="Li P."/>
            <person name="You F.M."/>
            <person name="Luo M.C."/>
            <person name="Dvorak J."/>
        </authorList>
    </citation>
    <scope>NUCLEOTIDE SEQUENCE [LARGE SCALE GENOMIC DNA]</scope>
    <source>
        <strain evidence="1">cv. AL8/78</strain>
    </source>
</reference>
<dbReference type="EnsemblPlants" id="AET3Gv20264000.6">
    <property type="protein sequence ID" value="AET3Gv20264000.6"/>
    <property type="gene ID" value="AET3Gv20264000"/>
</dbReference>
<evidence type="ECO:0000313" key="2">
    <source>
        <dbReference type="Proteomes" id="UP000015105"/>
    </source>
</evidence>
<dbReference type="AlphaFoldDB" id="A0A453E9B8"/>
<sequence length="143" mass="16839">RYDRRSVQLGKMAHLQWLHAGQFLVYGSDEDFAHNRIRLLQRFEFIICLDLALYYRKDMSDHQRYLMEDMPRLPYILFLSINVAANEHSFGASLFHVLRLCTGVRKLTLAFDVSTRQLERLKLHAHWVAYAISHQTGKLTNSC</sequence>